<gene>
    <name evidence="1" type="ORF">AVEN_38251_1</name>
</gene>
<accession>A0A4Y2KEH4</accession>
<reference evidence="1 2" key="1">
    <citation type="journal article" date="2019" name="Sci. Rep.">
        <title>Orb-weaving spider Araneus ventricosus genome elucidates the spidroin gene catalogue.</title>
        <authorList>
            <person name="Kono N."/>
            <person name="Nakamura H."/>
            <person name="Ohtoshi R."/>
            <person name="Moran D.A.P."/>
            <person name="Shinohara A."/>
            <person name="Yoshida Y."/>
            <person name="Fujiwara M."/>
            <person name="Mori M."/>
            <person name="Tomita M."/>
            <person name="Arakawa K."/>
        </authorList>
    </citation>
    <scope>NUCLEOTIDE SEQUENCE [LARGE SCALE GENOMIC DNA]</scope>
</reference>
<keyword evidence="2" id="KW-1185">Reference proteome</keyword>
<organism evidence="1 2">
    <name type="scientific">Araneus ventricosus</name>
    <name type="common">Orbweaver spider</name>
    <name type="synonym">Epeira ventricosa</name>
    <dbReference type="NCBI Taxonomy" id="182803"/>
    <lineage>
        <taxon>Eukaryota</taxon>
        <taxon>Metazoa</taxon>
        <taxon>Ecdysozoa</taxon>
        <taxon>Arthropoda</taxon>
        <taxon>Chelicerata</taxon>
        <taxon>Arachnida</taxon>
        <taxon>Araneae</taxon>
        <taxon>Araneomorphae</taxon>
        <taxon>Entelegynae</taxon>
        <taxon>Araneoidea</taxon>
        <taxon>Araneidae</taxon>
        <taxon>Araneus</taxon>
    </lineage>
</organism>
<proteinExistence type="predicted"/>
<name>A0A4Y2KEH4_ARAVE</name>
<dbReference type="AlphaFoldDB" id="A0A4Y2KEH4"/>
<sequence>MMTIYDIPDILATALPQATTENSKTANFAMAGISNKNPGVFPNSEFLRRCEMDHPQATSYRPQIDSTSLDYFCSSRMSTDAYLTSATERERNDSQLQ</sequence>
<evidence type="ECO:0000313" key="1">
    <source>
        <dbReference type="EMBL" id="GBN01134.1"/>
    </source>
</evidence>
<protein>
    <submittedName>
        <fullName evidence="1">Uncharacterized protein</fullName>
    </submittedName>
</protein>
<dbReference type="Proteomes" id="UP000499080">
    <property type="component" value="Unassembled WGS sequence"/>
</dbReference>
<dbReference type="EMBL" id="BGPR01194688">
    <property type="protein sequence ID" value="GBN01134.1"/>
    <property type="molecule type" value="Genomic_DNA"/>
</dbReference>
<evidence type="ECO:0000313" key="2">
    <source>
        <dbReference type="Proteomes" id="UP000499080"/>
    </source>
</evidence>
<comment type="caution">
    <text evidence="1">The sequence shown here is derived from an EMBL/GenBank/DDBJ whole genome shotgun (WGS) entry which is preliminary data.</text>
</comment>